<dbReference type="Proteomes" id="UP000030748">
    <property type="component" value="Unassembled WGS sequence"/>
</dbReference>
<accession>A0A022QIN1</accession>
<proteinExistence type="inferred from homology"/>
<dbReference type="OMA" id="GWQTHAS"/>
<dbReference type="InterPro" id="IPR000863">
    <property type="entry name" value="Sulfotransferase_dom"/>
</dbReference>
<dbReference type="KEGG" id="egt:105969445"/>
<evidence type="ECO:0000256" key="3">
    <source>
        <dbReference type="RuleBase" id="RU361155"/>
    </source>
</evidence>
<evidence type="ECO:0000313" key="6">
    <source>
        <dbReference type="Proteomes" id="UP000030748"/>
    </source>
</evidence>
<gene>
    <name evidence="5" type="ORF">MIMGU_mgv1a022913mg</name>
</gene>
<protein>
    <recommendedName>
        <fullName evidence="3">Sulfotransferase</fullName>
        <ecNumber evidence="3">2.8.2.-</ecNumber>
    </recommendedName>
</protein>
<dbReference type="EC" id="2.8.2.-" evidence="3"/>
<evidence type="ECO:0000256" key="1">
    <source>
        <dbReference type="ARBA" id="ARBA00005771"/>
    </source>
</evidence>
<evidence type="ECO:0000259" key="4">
    <source>
        <dbReference type="Pfam" id="PF00685"/>
    </source>
</evidence>
<dbReference type="InterPro" id="IPR027417">
    <property type="entry name" value="P-loop_NTPase"/>
</dbReference>
<dbReference type="SUPFAM" id="SSF52540">
    <property type="entry name" value="P-loop containing nucleoside triphosphate hydrolases"/>
    <property type="match status" value="1"/>
</dbReference>
<keyword evidence="2 3" id="KW-0808">Transferase</keyword>
<evidence type="ECO:0000313" key="5">
    <source>
        <dbReference type="EMBL" id="EYU27103.1"/>
    </source>
</evidence>
<organism evidence="5 6">
    <name type="scientific">Erythranthe guttata</name>
    <name type="common">Yellow monkey flower</name>
    <name type="synonym">Mimulus guttatus</name>
    <dbReference type="NCBI Taxonomy" id="4155"/>
    <lineage>
        <taxon>Eukaryota</taxon>
        <taxon>Viridiplantae</taxon>
        <taxon>Streptophyta</taxon>
        <taxon>Embryophyta</taxon>
        <taxon>Tracheophyta</taxon>
        <taxon>Spermatophyta</taxon>
        <taxon>Magnoliopsida</taxon>
        <taxon>eudicotyledons</taxon>
        <taxon>Gunneridae</taxon>
        <taxon>Pentapetalae</taxon>
        <taxon>asterids</taxon>
        <taxon>lamiids</taxon>
        <taxon>Lamiales</taxon>
        <taxon>Phrymaceae</taxon>
        <taxon>Erythranthe</taxon>
    </lineage>
</organism>
<dbReference type="eggNOG" id="KOG1584">
    <property type="taxonomic scope" value="Eukaryota"/>
</dbReference>
<sequence>MEKKQDTKEDDEFSESLLQTLEQQTNWDGSPMVKYQGFWYLKIFFRQELASYKHFKAKDSDVILSTLPKAGTTWLKALAFSIVNRGTIYRDIDQNPLLTCNPHKLVPFLVAFKENKPNQLDKPNDPRIFATHVPFKALAYSIRESACKIIYVCRNPLDLFVSARLFLTENKLEKDHAGLLGLDESFDMACEGTHPYGPFWDHMTGYWNAHLENPRKVLFLKYEDMKEDIVFNVKKIADFLGCPFSSEEEERGMVEEISKMCSFQSLKNVDKNGYSIKGLFKNSTFFRKGEVGDWSNYLTPAMAERMKKLMEIKFQGSPGLTFKI</sequence>
<reference evidence="5 6" key="1">
    <citation type="journal article" date="2013" name="Proc. Natl. Acad. Sci. U.S.A.">
        <title>Fine-scale variation in meiotic recombination in Mimulus inferred from population shotgun sequencing.</title>
        <authorList>
            <person name="Hellsten U."/>
            <person name="Wright K.M."/>
            <person name="Jenkins J."/>
            <person name="Shu S."/>
            <person name="Yuan Y."/>
            <person name="Wessler S.R."/>
            <person name="Schmutz J."/>
            <person name="Willis J.H."/>
            <person name="Rokhsar D.S."/>
        </authorList>
    </citation>
    <scope>NUCLEOTIDE SEQUENCE [LARGE SCALE GENOMIC DNA]</scope>
    <source>
        <strain evidence="6">cv. DUN x IM62</strain>
    </source>
</reference>
<dbReference type="EMBL" id="KI631506">
    <property type="protein sequence ID" value="EYU27103.1"/>
    <property type="molecule type" value="Genomic_DNA"/>
</dbReference>
<evidence type="ECO:0000256" key="2">
    <source>
        <dbReference type="ARBA" id="ARBA00022679"/>
    </source>
</evidence>
<dbReference type="PhylomeDB" id="A0A022QIN1"/>
<dbReference type="AlphaFoldDB" id="A0A022QIN1"/>
<dbReference type="PANTHER" id="PTHR11783">
    <property type="entry name" value="SULFOTRANSFERASE SULT"/>
    <property type="match status" value="1"/>
</dbReference>
<dbReference type="GO" id="GO:0051923">
    <property type="term" value="P:sulfation"/>
    <property type="evidence" value="ECO:0000318"/>
    <property type="project" value="GO_Central"/>
</dbReference>
<comment type="similarity">
    <text evidence="1 3">Belongs to the sulfotransferase 1 family.</text>
</comment>
<dbReference type="GO" id="GO:0005737">
    <property type="term" value="C:cytoplasm"/>
    <property type="evidence" value="ECO:0000318"/>
    <property type="project" value="GO_Central"/>
</dbReference>
<feature type="domain" description="Sulfotransferase" evidence="4">
    <location>
        <begin position="59"/>
        <end position="317"/>
    </location>
</feature>
<dbReference type="GO" id="GO:0008146">
    <property type="term" value="F:sulfotransferase activity"/>
    <property type="evidence" value="ECO:0000318"/>
    <property type="project" value="GO_Central"/>
</dbReference>
<name>A0A022QIN1_ERYGU</name>
<dbReference type="Gene3D" id="3.40.50.300">
    <property type="entry name" value="P-loop containing nucleotide triphosphate hydrolases"/>
    <property type="match status" value="1"/>
</dbReference>
<dbReference type="OrthoDB" id="205623at2759"/>
<dbReference type="Pfam" id="PF00685">
    <property type="entry name" value="Sulfotransfer_1"/>
    <property type="match status" value="1"/>
</dbReference>
<keyword evidence="6" id="KW-1185">Reference proteome</keyword>